<feature type="region of interest" description="N-terminal hotdog fold" evidence="6">
    <location>
        <begin position="3001"/>
        <end position="3125"/>
    </location>
</feature>
<feature type="domain" description="Ketosynthase family 3 (KS3)" evidence="9">
    <location>
        <begin position="33"/>
        <end position="459"/>
    </location>
</feature>
<dbReference type="PANTHER" id="PTHR43775:SF51">
    <property type="entry name" value="INACTIVE PHENOLPHTHIOCEROL SYNTHESIS POLYKETIDE SYNTHASE TYPE I PKS1-RELATED"/>
    <property type="match status" value="1"/>
</dbReference>
<dbReference type="PROSITE" id="PS01162">
    <property type="entry name" value="QOR_ZETA_CRYSTAL"/>
    <property type="match status" value="1"/>
</dbReference>
<dbReference type="InterPro" id="IPR036291">
    <property type="entry name" value="NAD(P)-bd_dom_sf"/>
</dbReference>
<dbReference type="Gene3D" id="3.40.50.720">
    <property type="entry name" value="NAD(P)-binding Rossmann-like Domain"/>
    <property type="match status" value="4"/>
</dbReference>
<dbReference type="InterPro" id="IPR016035">
    <property type="entry name" value="Acyl_Trfase/lysoPLipase"/>
</dbReference>
<dbReference type="InterPro" id="IPR050091">
    <property type="entry name" value="PKS_NRPS_Biosynth_Enz"/>
</dbReference>
<dbReference type="Gene3D" id="3.30.70.3290">
    <property type="match status" value="4"/>
</dbReference>
<evidence type="ECO:0000256" key="2">
    <source>
        <dbReference type="ARBA" id="ARBA00022553"/>
    </source>
</evidence>
<dbReference type="InterPro" id="IPR057326">
    <property type="entry name" value="KR_dom"/>
</dbReference>
<dbReference type="InterPro" id="IPR013968">
    <property type="entry name" value="PKS_KR"/>
</dbReference>
<dbReference type="InterPro" id="IPR014043">
    <property type="entry name" value="Acyl_transferase_dom"/>
</dbReference>
<dbReference type="SUPFAM" id="SSF50129">
    <property type="entry name" value="GroES-like"/>
    <property type="match status" value="2"/>
</dbReference>
<dbReference type="SMART" id="SM00829">
    <property type="entry name" value="PKS_ER"/>
    <property type="match status" value="2"/>
</dbReference>
<dbReference type="InterPro" id="IPR020841">
    <property type="entry name" value="PKS_Beta-ketoAc_synthase_dom"/>
</dbReference>
<keyword evidence="4" id="KW-0511">Multifunctional enzyme</keyword>
<dbReference type="PROSITE" id="PS50075">
    <property type="entry name" value="CARRIER"/>
    <property type="match status" value="4"/>
</dbReference>
<gene>
    <name evidence="11" type="ORF">FHU28_004732</name>
</gene>
<dbReference type="InterPro" id="IPR020806">
    <property type="entry name" value="PKS_PP-bd"/>
</dbReference>
<dbReference type="PROSITE" id="PS00012">
    <property type="entry name" value="PHOSPHOPANTETHEINE"/>
    <property type="match status" value="4"/>
</dbReference>
<dbReference type="Pfam" id="PF02801">
    <property type="entry name" value="Ketoacyl-synt_C"/>
    <property type="match status" value="4"/>
</dbReference>
<dbReference type="Pfam" id="PF00698">
    <property type="entry name" value="Acyl_transf_1"/>
    <property type="match status" value="4"/>
</dbReference>
<dbReference type="InterPro" id="IPR049900">
    <property type="entry name" value="PKS_mFAS_DH"/>
</dbReference>
<dbReference type="Gene3D" id="3.10.129.110">
    <property type="entry name" value="Polyketide synthase dehydratase"/>
    <property type="match status" value="3"/>
</dbReference>
<dbReference type="NCBIfam" id="NF045894">
    <property type="entry name" value="PKS_plus_SDR"/>
    <property type="match status" value="1"/>
</dbReference>
<dbReference type="InterPro" id="IPR016039">
    <property type="entry name" value="Thiolase-like"/>
</dbReference>
<feature type="active site" description="Proton donor; for dehydratase activity" evidence="6">
    <location>
        <position position="1131"/>
    </location>
</feature>
<reference evidence="11 12" key="1">
    <citation type="submission" date="2020-08" db="EMBL/GenBank/DDBJ databases">
        <title>Sequencing the genomes of 1000 actinobacteria strains.</title>
        <authorList>
            <person name="Klenk H.-P."/>
        </authorList>
    </citation>
    <scope>NUCLEOTIDE SEQUENCE [LARGE SCALE GENOMIC DNA]</scope>
    <source>
        <strain evidence="11 12">DSM 43036</strain>
    </source>
</reference>
<dbReference type="PROSITE" id="PS00606">
    <property type="entry name" value="KS3_1"/>
    <property type="match status" value="4"/>
</dbReference>
<feature type="domain" description="Ketosynthase family 3 (KS3)" evidence="9">
    <location>
        <begin position="5921"/>
        <end position="6346"/>
    </location>
</feature>
<feature type="active site" description="Proton donor; for dehydratase activity" evidence="6">
    <location>
        <position position="5267"/>
    </location>
</feature>
<evidence type="ECO:0000256" key="4">
    <source>
        <dbReference type="ARBA" id="ARBA00023268"/>
    </source>
</evidence>
<dbReference type="Pfam" id="PF18369">
    <property type="entry name" value="PKS_DE"/>
    <property type="match status" value="1"/>
</dbReference>
<dbReference type="SUPFAM" id="SSF52151">
    <property type="entry name" value="FabD/lysophospholipase-like"/>
    <property type="match status" value="4"/>
</dbReference>
<dbReference type="InterPro" id="IPR011032">
    <property type="entry name" value="GroES-like_sf"/>
</dbReference>
<dbReference type="InterPro" id="IPR049551">
    <property type="entry name" value="PKS_DH_C"/>
</dbReference>
<feature type="region of interest" description="C-terminal hotdog fold" evidence="6">
    <location>
        <begin position="1070"/>
        <end position="1208"/>
    </location>
</feature>
<dbReference type="SUPFAM" id="SSF47336">
    <property type="entry name" value="ACP-like"/>
    <property type="match status" value="4"/>
</dbReference>
<dbReference type="SMART" id="SM00825">
    <property type="entry name" value="PKS_KS"/>
    <property type="match status" value="4"/>
</dbReference>
<feature type="active site" description="Proton acceptor; for dehydratase activity" evidence="6">
    <location>
        <position position="3033"/>
    </location>
</feature>
<dbReference type="InterPro" id="IPR032821">
    <property type="entry name" value="PKS_assoc"/>
</dbReference>
<dbReference type="Gene3D" id="3.40.366.10">
    <property type="entry name" value="Malonyl-Coenzyme A Acyl Carrier Protein, domain 2"/>
    <property type="match status" value="4"/>
</dbReference>
<feature type="active site" description="Proton acceptor; for dehydratase activity" evidence="6">
    <location>
        <position position="967"/>
    </location>
</feature>
<feature type="region of interest" description="N-terminal hotdog fold" evidence="6">
    <location>
        <begin position="935"/>
        <end position="1059"/>
    </location>
</feature>
<evidence type="ECO:0000256" key="5">
    <source>
        <dbReference type="ARBA" id="ARBA00023315"/>
    </source>
</evidence>
<dbReference type="Pfam" id="PF13602">
    <property type="entry name" value="ADH_zinc_N_2"/>
    <property type="match status" value="2"/>
</dbReference>
<feature type="domain" description="Carrier" evidence="8">
    <location>
        <begin position="5827"/>
        <end position="5902"/>
    </location>
</feature>
<feature type="domain" description="Ketosynthase family 3 (KS3)" evidence="9">
    <location>
        <begin position="2101"/>
        <end position="2527"/>
    </location>
</feature>
<dbReference type="SMART" id="SM00823">
    <property type="entry name" value="PKS_PP"/>
    <property type="match status" value="4"/>
</dbReference>
<evidence type="ECO:0000256" key="1">
    <source>
        <dbReference type="ARBA" id="ARBA00022450"/>
    </source>
</evidence>
<dbReference type="PROSITE" id="PS52019">
    <property type="entry name" value="PKS_MFAS_DH"/>
    <property type="match status" value="3"/>
</dbReference>
<dbReference type="Pfam" id="PF22953">
    <property type="entry name" value="SpnB_Rossmann"/>
    <property type="match status" value="3"/>
</dbReference>
<dbReference type="Pfam" id="PF21089">
    <property type="entry name" value="PKS_DH_N"/>
    <property type="match status" value="3"/>
</dbReference>
<dbReference type="InterPro" id="IPR014031">
    <property type="entry name" value="Ketoacyl_synth_C"/>
</dbReference>
<dbReference type="InterPro" id="IPR002364">
    <property type="entry name" value="Quin_OxRdtase/zeta-crystal_CS"/>
</dbReference>
<dbReference type="InterPro" id="IPR041618">
    <property type="entry name" value="PKS_DE"/>
</dbReference>
<dbReference type="Gene3D" id="3.40.50.11460">
    <property type="match status" value="2"/>
</dbReference>
<dbReference type="InterPro" id="IPR016036">
    <property type="entry name" value="Malonyl_transacylase_ACP-bd"/>
</dbReference>
<name>A0ABR6MHP2_MICEC</name>
<dbReference type="GeneID" id="300295267"/>
<dbReference type="InterPro" id="IPR020807">
    <property type="entry name" value="PKS_DH"/>
</dbReference>
<accession>A0ABR6MHP2</accession>
<dbReference type="InterPro" id="IPR018201">
    <property type="entry name" value="Ketoacyl_synth_AS"/>
</dbReference>
<dbReference type="Pfam" id="PF00109">
    <property type="entry name" value="ketoacyl-synt"/>
    <property type="match status" value="4"/>
</dbReference>
<keyword evidence="2" id="KW-0597">Phosphoprotein</keyword>
<dbReference type="Pfam" id="PF14765">
    <property type="entry name" value="PS-DH"/>
    <property type="match status" value="3"/>
</dbReference>
<dbReference type="InterPro" id="IPR049552">
    <property type="entry name" value="PKS_DH_N"/>
</dbReference>
<dbReference type="Pfam" id="PF08659">
    <property type="entry name" value="KR"/>
    <property type="match status" value="4"/>
</dbReference>
<dbReference type="Pfam" id="PF16197">
    <property type="entry name" value="KAsynt_C_assoc"/>
    <property type="match status" value="4"/>
</dbReference>
<evidence type="ECO:0000313" key="12">
    <source>
        <dbReference type="Proteomes" id="UP000618986"/>
    </source>
</evidence>
<evidence type="ECO:0000259" key="8">
    <source>
        <dbReference type="PROSITE" id="PS50075"/>
    </source>
</evidence>
<feature type="domain" description="PKS/mFAS DH" evidence="10">
    <location>
        <begin position="3001"/>
        <end position="3272"/>
    </location>
</feature>
<dbReference type="SUPFAM" id="SSF55048">
    <property type="entry name" value="Probable ACP-binding domain of malonyl-CoA ACP transacylase"/>
    <property type="match status" value="4"/>
</dbReference>
<dbReference type="PROSITE" id="PS52004">
    <property type="entry name" value="KS3_2"/>
    <property type="match status" value="4"/>
</dbReference>
<dbReference type="CDD" id="cd05195">
    <property type="entry name" value="enoyl_red"/>
    <property type="match status" value="2"/>
</dbReference>
<feature type="domain" description="Ketosynthase family 3 (KS3)" evidence="9">
    <location>
        <begin position="4173"/>
        <end position="4597"/>
    </location>
</feature>
<keyword evidence="5" id="KW-0012">Acyltransferase</keyword>
<dbReference type="InterPro" id="IPR055123">
    <property type="entry name" value="SpnB-like_Rossmann"/>
</dbReference>
<feature type="region of interest" description="N-terminal hotdog fold" evidence="6">
    <location>
        <begin position="5072"/>
        <end position="5195"/>
    </location>
</feature>
<feature type="domain" description="Carrier" evidence="8">
    <location>
        <begin position="2007"/>
        <end position="2082"/>
    </location>
</feature>
<dbReference type="CDD" id="cd08956">
    <property type="entry name" value="KR_3_FAS_SDR_x"/>
    <property type="match status" value="3"/>
</dbReference>
<evidence type="ECO:0000313" key="11">
    <source>
        <dbReference type="EMBL" id="MBB5114893.1"/>
    </source>
</evidence>
<dbReference type="InterPro" id="IPR009081">
    <property type="entry name" value="PP-bd_ACP"/>
</dbReference>
<dbReference type="SMART" id="SM01294">
    <property type="entry name" value="PKS_PP_betabranch"/>
    <property type="match status" value="4"/>
</dbReference>
<dbReference type="InterPro" id="IPR006162">
    <property type="entry name" value="Ppantetheine_attach_site"/>
</dbReference>
<dbReference type="CDD" id="cd08952">
    <property type="entry name" value="KR_1_SDR_x"/>
    <property type="match status" value="1"/>
</dbReference>
<dbReference type="Gene3D" id="3.40.47.10">
    <property type="match status" value="4"/>
</dbReference>
<protein>
    <submittedName>
        <fullName evidence="11">Acyl transferase domain-containing protein/D-arabinose 1-dehydrogenase-like Zn-dependent alcohol dehydrogenase/acyl carrier protein</fullName>
    </submittedName>
</protein>
<feature type="domain" description="PKS/mFAS DH" evidence="10">
    <location>
        <begin position="5072"/>
        <end position="5344"/>
    </location>
</feature>
<dbReference type="SUPFAM" id="SSF51735">
    <property type="entry name" value="NAD(P)-binding Rossmann-fold domains"/>
    <property type="match status" value="10"/>
</dbReference>
<evidence type="ECO:0000256" key="3">
    <source>
        <dbReference type="ARBA" id="ARBA00022679"/>
    </source>
</evidence>
<feature type="active site" description="Proton acceptor; for dehydratase activity" evidence="6">
    <location>
        <position position="5104"/>
    </location>
</feature>
<dbReference type="InterPro" id="IPR020843">
    <property type="entry name" value="ER"/>
</dbReference>
<evidence type="ECO:0000259" key="9">
    <source>
        <dbReference type="PROSITE" id="PS52004"/>
    </source>
</evidence>
<dbReference type="RefSeq" id="WP_184686657.1">
    <property type="nucleotide sequence ID" value="NZ_JACHJC010000001.1"/>
</dbReference>
<dbReference type="InterPro" id="IPR036736">
    <property type="entry name" value="ACP-like_sf"/>
</dbReference>
<feature type="active site" description="Proton donor; for dehydratase activity" evidence="6">
    <location>
        <position position="3196"/>
    </location>
</feature>
<dbReference type="InterPro" id="IPR042104">
    <property type="entry name" value="PKS_dehydratase_sf"/>
</dbReference>
<keyword evidence="1" id="KW-0596">Phosphopantetheine</keyword>
<feature type="domain" description="Carrier" evidence="8">
    <location>
        <begin position="4079"/>
        <end position="4154"/>
    </location>
</feature>
<dbReference type="InterPro" id="IPR013154">
    <property type="entry name" value="ADH-like_N"/>
</dbReference>
<evidence type="ECO:0000256" key="7">
    <source>
        <dbReference type="SAM" id="MobiDB-lite"/>
    </source>
</evidence>
<feature type="domain" description="PKS/mFAS DH" evidence="10">
    <location>
        <begin position="935"/>
        <end position="1208"/>
    </location>
</feature>
<feature type="region of interest" description="C-terminal hotdog fold" evidence="6">
    <location>
        <begin position="5206"/>
        <end position="5344"/>
    </location>
</feature>
<dbReference type="SMART" id="SM00822">
    <property type="entry name" value="PKS_KR"/>
    <property type="match status" value="4"/>
</dbReference>
<dbReference type="InterPro" id="IPR014030">
    <property type="entry name" value="Ketoacyl_synth_N"/>
</dbReference>
<dbReference type="CDD" id="cd00833">
    <property type="entry name" value="PKS"/>
    <property type="match status" value="4"/>
</dbReference>
<dbReference type="Gene3D" id="6.10.140.1830">
    <property type="match status" value="1"/>
</dbReference>
<feature type="region of interest" description="Disordered" evidence="7">
    <location>
        <begin position="3092"/>
        <end position="3112"/>
    </location>
</feature>
<feature type="domain" description="Carrier" evidence="8">
    <location>
        <begin position="7369"/>
        <end position="7444"/>
    </location>
</feature>
<evidence type="ECO:0000256" key="6">
    <source>
        <dbReference type="PROSITE-ProRule" id="PRU01363"/>
    </source>
</evidence>
<dbReference type="InterPro" id="IPR001227">
    <property type="entry name" value="Ac_transferase_dom_sf"/>
</dbReference>
<dbReference type="Gene3D" id="1.10.1200.10">
    <property type="entry name" value="ACP-like"/>
    <property type="match status" value="4"/>
</dbReference>
<dbReference type="Gene3D" id="3.90.180.10">
    <property type="entry name" value="Medium-chain alcohol dehydrogenases, catalytic domain"/>
    <property type="match status" value="2"/>
</dbReference>
<keyword evidence="3" id="KW-0808">Transferase</keyword>
<dbReference type="Pfam" id="PF00550">
    <property type="entry name" value="PP-binding"/>
    <property type="match status" value="4"/>
</dbReference>
<dbReference type="SMART" id="SM00827">
    <property type="entry name" value="PKS_AT"/>
    <property type="match status" value="4"/>
</dbReference>
<keyword evidence="12" id="KW-1185">Reference proteome</keyword>
<evidence type="ECO:0000259" key="10">
    <source>
        <dbReference type="PROSITE" id="PS52019"/>
    </source>
</evidence>
<dbReference type="Proteomes" id="UP000618986">
    <property type="component" value="Unassembled WGS sequence"/>
</dbReference>
<dbReference type="Pfam" id="PF08240">
    <property type="entry name" value="ADH_N"/>
    <property type="match status" value="2"/>
</dbReference>
<dbReference type="PANTHER" id="PTHR43775">
    <property type="entry name" value="FATTY ACID SYNTHASE"/>
    <property type="match status" value="1"/>
</dbReference>
<comment type="caution">
    <text evidence="11">The sequence shown here is derived from an EMBL/GenBank/DDBJ whole genome shotgun (WGS) entry which is preliminary data.</text>
</comment>
<dbReference type="SUPFAM" id="SSF53901">
    <property type="entry name" value="Thiolase-like"/>
    <property type="match status" value="4"/>
</dbReference>
<dbReference type="EMBL" id="JACHJC010000001">
    <property type="protein sequence ID" value="MBB5114893.1"/>
    <property type="molecule type" value="Genomic_DNA"/>
</dbReference>
<dbReference type="SMART" id="SM00826">
    <property type="entry name" value="PKS_DH"/>
    <property type="match status" value="3"/>
</dbReference>
<sequence length="7521" mass="779283">MADEDKLLEHLKWVTSELRLARRRLTELEDEDAEPIAIVGMACRFPGGVASPEDLWDVVAGGVDATGAFPDDRGWDLDRLYDPDPDHPGTTYSNRGGFLRDAGLFDPALFGISPREALAMDPQQRLLLEVTWEVFERAGIDAASVRGSRTGVFVGTAGQDYTSVLRQLPEGTEGYVLTGTAASVMSGRLAYSFGLEGPAVTIDTACSSSLVALHLAGQALRDGECSLAVAGGVTVLATPGAFVEFSRQRGLASDGRCKAFSADADGTGWSEGVAMLLVEKLSDARRNGHPVLAVIRGSAVNQDGASSGLTAPNGPAQQRVIRQALENARLSPSDVDAVEAHGTGTRLGDPIEAQALLATYGQGRTADRPLWLGSLKSNIGHPQAAAGAGGVIKMVMAMRHGVLPPTLHVDRPSPHVDWSTGAVALLDEARPWAGGEHVRRAGVSSFGMSGTNAHLILEQAPAPDPAGDHATPSRRPAVVPMLLSAAQPAALAAQADRLARWLSDDEEPRPLDVAWSSVVSRSTLDRRAVVLAGDRAGLLTGLESLAAGAPSGTVVTGQAGDRGPLAVLFSGQGAQRAGMGRELYAEFPVFAAALDEACGHLDRVLPRPLKEVLFAPEGSAEAELLDQTAFTQAGLFAVEVALFRLVESFGVVPDFVGGHSIGEIAAAHVAGVLSLQDACLLVAARGRLMQSLPDGGGMLAVAADEAAVTESIAGLTDRIGIAAVNGPASVVVSGAVDALDEVDRVWRDRGARTRRLAVSHAFHSPLMEPVLERFRGIVERLDLAAPTLPIVSNVTGALADADEIRTAGYWVRHVREAVRYADGLAALRDAGVDTFLEVGPQSVLTAMTTDVLPDDDVLAVAAQRRDRPEAQALLHALAELHVHGSPVSWREWFADTGAARVGLPTYAFQRERFWPEVLPWRVGDVSGAGLGVAGHPLLGAAVRLAGDDEVVLTGRLSTSTHPWLADHVVGGNVVVPGTALVELAVRAGDEVGASRVRELTVAAPLVLPESGAVRVQVRVGAADDSAVRTVSVYSQPEDDDDTDWVRHADGLLEPVSSDEPGLGEWPPAGATEVDLTGWYPALAEHGLSYGPVFQGVRRAWTADGGAYAEVALPDGAAGEAGAFGVHPALLDAALHPVALLLEAEATGGPRVPFAFEGVQVHASGARTLRVRLTRDGSGVRLVACDGSGAPVVSVDSLVLREMIATATRGGAARSLYEVTWQAEQIESVDDLPGWAVLGRPAPDALPEVPVFADVATLAADGATARQVLLTVPAGVPGVAVPEAVRAVTSGVLDVLRSWLAAEPLADTKLVVVTRGAVASGDDDQVTDLAAAAVWGLLRSAQSEHPGRIVLADVEGELTPATLAVLAGAAVDPSVSGGQLAVRGERTLVPRLARPVGDELTPPPGPWHLAPVTGGTLDGIAPVPATPAELGEDQVRIAVRAAGVNFRDVLIGLGMYPDPAAVMGSEGAGVVVEVGPGVTDLAPGDRVMGMFELGFSPQAVAHRRRIARMPVGWSFTQAASVPLVFLTAYYALRDLAGLRSGESVLIHNGAGGVGMAAIQLAHHLGATVHATASPGKWGVLRELGVAEERIASSRTTEFEQVFGAATGGAGVDVVLDALAGDFVDASLRLLPRGGRFVEMGKADVRDPEAVAADHPGVAYRAFDLNEAGSTRIGEMLTEILDLFARGALRPLPVRAWDVRQARQALRHVSQARHVGKVVLRIPAPADPDGTVLLTGAAGTLAGVLARHLVATGQARRLLLASRRAPGRDDAYATLVRELTAAGADVTAAAVDVSDPAQVAELVAGIDPAHPLTAVVHTAGVIADATIGSLDDSALRAVLAPKVDAGWALHEATRHLDLSAFVLFSSVAATLGSPGQGNYAAANAFLDALAQHRRQQGLPATSIAWGMWATDSTMTAHLDGDDQQRLRRVGMSRLSPAEGAELFDAALPAARPVLVAARLHVTGEASGVPPLMRHLLRGGGRRRTATDRPSAGASWRERLDGLSEADARQALVDLVCGQAATVLGHASPQAVPAARAFKDLGFDSLTSVELRNRLGAATGLRLTATLAFDHPTPARLAEHLFAQLGPATGAGATVRTVVTADADEPIAIIGMACRYPGGVATPEQLWQLVTSGADAIGEFPADRGWDLDRLYGTDGDQAGGTVTHQGGFLYDAADFDAGFFNISPREALAMDPQQRLLLETAWESFEYARIDPAALSGTATGVFVGAASSGYATSGRDDLDGLEGHLLTGTAGSVASGRVAYMFGLEGPAVTVDTACSSSLVALHLAAQALRGGECDMALAGGVALMAQPGMFSEFSRQGGLAPDGRCKAFAAGADGTGWSEGVGMLLVERLSDARRNGHRVLAVLRGSAVNQDGASNGLTAPNGPSQQRVIRQALENARLAPTDVDAVEAHGTGTVLGDPIEAQAVLATYGQDRAAGEPLWLGSIKSNIGHSQAAAGVAGVIKMVLAMRHGVLPPTLHVDEPSPHVDWSAGAVALLTEARPWPAVDRPRRAAVSSFGISGTNAHTIIEQAPGEPAPTPVPAGHVPGLVGPAAVPLPVSGRSPRALRAQAARLGERLAGDADLDPRDLGFSLATQRAHHPYRAVVVATGRDDALARLAALADGDTSPAGVDAASKVAFVFPGQGSQWTSMALDLMETSPVFRQRMDECAEELSRLVDWNLGDVLRQAPGAPPLDRVDVVQPALFSVMVSLAQLWRACGVEPAAVIGHSQGELAAACVAGALTLAEAARLVVARSRGLLSIAGRGGMVSVPLPAADTERLIAPWRGSLSVAALNGAAVTVVAGDSASVAELLAHCAERDVRARQIAVDFAAHSGHVDPIRDEVTARFGTVDPRSSTVPFHSTVTGEPIDTAGLDADYWYRNLREPVRLAPVVDQLIEQGFRTFVEVSPHPVLKIAVQDALDRKTDGGVVVGSLRRDGHGPRQLLANLGELHVAGVPVDWSRVFAGSGATPVDLPTYAFQRDRFWPVLDRSATGDVSGAGLGAAGHGLLGAAVRLAGDDEVVLTGRLSASTHPWLADHVVGGAMVLPGTALVELAVRAGDEVGASRVRELTVAAPLVLPNPGAIRVQVRVGAADGSGTRSVAVHSQPDGDPEDPWTRHADGLLEQATDEPALGSWPPAGGTEVDLAGWYPALAERGLAYGPAFRGLRRLWTAGDEVYAEVTLPDEAAGDADGFAVHPALLDAALHPVGLLLAERSGGPRVPFAFEGVQVHASGARTLRVRLTRAGSRVRLVAGDESGVPVVSVESLALREMTDATGAEAAERSMFEVTWQAETVTPARDVSGWVLLGDGPAPADLVTPVFPTVGELTAAVSAGTVEAPRALVVPVPAGTPEGDLPDEVRTATARVLAVLHSWLDSEALADTTLVVLTRAAVAATPADAVRDLPGAAVWGLLRSAQSEHPGRIVLADVDGELTPATLAVLATVAQDPSPTGGQVAVRGNEVRTPRLGRPAGQAADELVPPDGLWRVGAVSPGTLDGVGMVPATSAALDAGQVRIAVRAAGVNFRDVLIGLGMYPDPAAVMGSEGAGVVVEVGPGVTDLAPGDRVLGMFEPAFAPEVIATRDLVAKIPAGWSFAQAASVPVVFLTAYYALRDLAGLRSGESVLIHNGAGGVGMAAIQLARHWGATVHATASPGKWGVLRELGVAEERIASSRTTEFEQVFGAATGGAGVDVVLDALAGEFVDASLRLLPRGGRFVEMGKADVRDPETVAAGHPGVTYRAFDLNEAGHGRIGEMLTELLDLFARGALRPLPLRAWDVRQARQALRHMSQARHIGKVVLRVPAPADPDGTVLVTGAGGALAGVFARHLVATGQARHLLLASRRGPEHYRELVDELTRAGARVTAGTADVTDPAQVTRLLELVDPAHPLTAVVHTAGVIADATIGSLDDSALRTVLAPKVDAGWALHEATRHLDLSAFVLFSSVAATLGSPGQGNYAAANAFLDALARHRREQGLPATSLAWGLWATSSAMTAHLGGNEHRKAIRATSAPLTDRQGMALYELARQRGAAHLVLMNLPPASRATGQNVPSLLRDLVRAGGPARRAVGRGLADTASVRDRLATLGPAERRSHLLDLVAASVAAVLGHRSAETVDAQRAFKELGFDSLTSVELRNRLSAATGLRLPATVAFDYPTPVVLAEFLDRELGGAAVVDRPAAVGTAAALDEPIAIIGMACRFPGDVQTPEQLWDVVTAGTDVISPFPTDRGWNLDDLRAGGQDPDAVPRQGGFLHDAAQFDAAFFGISPREALAMDPQQRLLLETSWEAFERAGIDPHSARGSSTGVYVGLIYHDYASQAAGGTDDLDGHVGNGSAGSVASGRISYLFGLEGPAVTVDTACSSSLVALHLATQALRQDECRLALAGGVSVMSTPGMLTEFSRQRGLSPDGRCKAFGAGADGTGFAEGVGMLLLERLSDAQRNGHRVLAVVRGSAVNQDGASSGLTAPNGPAQQRVIRQALANARLATTDVDAVEAHGTGTALGDPIEAQALLATYGQGRPQDHPLWLGSVKSNIGHAQAAAGVAGVIKMVLAMRHGILPPTLHAEKPSPHIDWTAGSVALLTEARPWPAVDRPRRAAVSSFGISGTNAHTIVEQAPEPAPAQAAPATGVPGDLVACVLSARDAAALHEQARRLRTLVDGEPDLTIADVGRALATARSAFEHRAVLLPGDRAGLLAALGALADDEPSAAVVRGIARSGRTAVLFSGQGAQRAGMGRELYGAFPVFAAALDEVCAHLDPLLPRALREVLFAGVDMPGAGLLDQTVFTQAGLFAVEVALFRLVESLGVVPDLVAGHSIGEIAAAHVAGVLSLADACALVAARGRLMQALPAGGGMLAVAADEAAVAESIVPLADRVGVAAVNGPTAVVVSGAAEALDEVQRAWTDRGVRTRRLTVSHAFHSPLMEPMLAEFRQTLDGLTFHWPVLPIVSNLTGQVADPDEIGTPDYWVRHVRETVRFADGIASLRERNVRTFLELGPDAVLAGMVGACLPDDDAAAVVATLRPGRPEPASLVHALAELYAHGTPVTWTALLPAGTRPVDLPTYPFQRQRFWPAVGRLRAGDVSGAGLGVAEHGLLGAAVDLAGDDEIVLTGRISPTTHPWLADHVVSGVPLVPGTALVELAVRAGDEADLPRLRDLTVLVPLVLPESGAVRIQVRVSASDSLQRPVAVYSRPDDDPEAGWTRHAEGVLEPATADEPQPAAWPPAGATEVDLTGWYPALLEHGLSYGPAFQGLRRVWTGEDDVFAEVVLPDDAAAEAARFGVHPALLDAALHPIGLLPGAEETGGPRVPFAFEGVQVHASGARLLRVRLTRNGSAVRLTARDEAGAPVVSVDSLVLRELTGVAAPNAASRSLFEVAWQAEEADPVDDASGWAVLGGPALPGVPGGPSAETIRQLRAAIDAGIAPPRLLLFTPAASPADDGDPAEAVRTVTADVLGLVQEWLAVDALADSKLVVVTRGALAVRAGDRVSDLAAAAVWGLLRSVQSEHPGRIVLADVDDAINPGTLGVLARFAADPAGGQVAVRAGAVFVPRLVRAVAPVSVETPVVGDGAVLVTGGTGALGALVAEHLVSVHGVRSLVLVSRRGPEAAGAGELSERLSALGASVRVVACDVTDRDQVFGLVAEVVAGGRLAGVVHTAGVLDDGVVEGLTAERLAGVLAPKVSAGWLLHEATAGLDLDLFVVFSSVAGVLGSPGQSAYAAGNAFLDGLAVHRRQLGLPAVSLAWGMWDTAGMAASIGGNDRARTARAGLRPMNAHTGLELFDAAVGAQRAALVPAAIDVPALRAAAAGAVVPPMLRNLVDVATTRRRAGQGAPGGWADRLTGLSAEDGLAQVDQLIRGLVAQVLGHGGAEAVPADRAFKDLGFDSLTAVELRNRVNGATGLRLTSTLVFDHPSPQVLAAHVYAELAGTRPGAVTTDEAATGDADEAIAIVGMACRYPGGVESPDELWKLVSTGGEGIGEFPADRGWDLESLYDPDPDHAGTSYTRHGGFLYGAAEFDPGFFGISPREALAMDPQHRLLLEASWETFESAGLDPSGLRGSRTGVFAGVIYHDYSTRLMETPEVEGYIGTGNSGSVLSGRVAYTFGLEGPAVTVDTACSSSLVALHLAVQALRSGECDLALAGGVTVMATPGTFIEFSRQRGLSADGRCKSFAASADGTGWSEGVGVLLVQRLSDAQREGRKIYAVVRGTAVNQDGASNGLTAPNGPSQQRVIRQALASARLSPSDVDVVEAHGTGTTLGDPIEAQAVLATYGQDRQGREPLWLGSVKSNIGHAQAAAGVAGVIKMVLAMRHGLVPATLHVDEPSPHVDWSAGAVALATEATPWPRVDRPRRAAVSSFGISGTNAHVIIEQPPAEVVEGEVVAGDVPPVVPVLLSARSDAALAGQAGRWARWLSVDEARRGVDVAWSSVASRSALEHRAVVSGASRDELLAGLAAVAAGEPSGAVVTGSAAARGQLALLFSGQGAQRAGMGRELSALFPVFAAALDEVCAHLDPLLPRLLREVLFAEAGSAEAGLLDQTVFTQAGLFAVEVALFRLVESFGIVPDMLAGHSIGEVTAAHVAGVLSLADACVLVAARGRLMQALPAGGGMLAVAADEASVGESIAGLADVGVAAVNGPAAVVVSGAVEALDEVERVWRGRGVRTRRLSVSHAFHSPLMEPMLAEFRAVLEGLAFAAPLLPVVSNVTGALADAEEIRSPEYWVRHVREAVRYADGVAALRAAGVDTFLEVGPQSVLTAMNADVLAEDALAVAVQRRDRSETQALLHALAELHVHGVPVSWTQWFTDTGAARVDLPTYAFQHQRYWPEPASRPRQTATHGGDADFWNAVERGDLSALAAQFGDDGAALDALTPALPVLSTWHRARTQRAVLDAWSYRVGWKRADITAGPARPGAWLLVTAQDDLADGTRAEAVTKALAEVGADVVRLTVDPAGTDRAGLARRLGDALADGPVTGVLSLLGLRDQPHPAHPAVPVGTAATLLLLQALHDTGATTRLWCLTQGAVSTGDGDTVHAAVQSGLWGLGLVAGLEHPHLWGGLVDLPEQADATAWDRLARVVTGAGDEDQLAVRPSGVFVRRLVRSAPAAPDTAQRWRPSGTVLVTGGTGALGAHVARWAAADGAEHVVLTSRRGERAPGAAELCEELTAQGVRASVVACDVADRDQVAELLARLDEDPAPLTAVVHAAGAGESGLIADTDLAAFAGVLDGKVAGALHLDALLGDRPLDAFVLFSSIAGVWGSGGQSAYAAGNAFLDALAEQRRGRGLAATSVAWGPWADGGMATGEARQMLARRGLTAMAPADAVHAMRYAAGLPRAALTVADVDWAVFAPAYASARPRPLLDDIAEAREALHAHAVEQQPGGAADALREHLLTLPRPERVRHMVDLVRTHASAVLGHAGTDRVKPQRAFKELGFDSLTAVELRNRLTGVTGLSLPATLVFDYPNPAVLAENLLDGLLPEAAQADDGDPAEAAVRQTLAAIPLARLREAGLLDLLLNLADTDGDDGDESTDEDLDLDDLDTDALVRLALDGTDS</sequence>
<proteinExistence type="predicted"/>
<feature type="region of interest" description="C-terminal hotdog fold" evidence="6">
    <location>
        <begin position="3135"/>
        <end position="3272"/>
    </location>
</feature>
<organism evidence="11 12">
    <name type="scientific">Micromonospora echinospora</name>
    <name type="common">Micromonospora purpurea</name>
    <dbReference type="NCBI Taxonomy" id="1877"/>
    <lineage>
        <taxon>Bacteria</taxon>
        <taxon>Bacillati</taxon>
        <taxon>Actinomycetota</taxon>
        <taxon>Actinomycetes</taxon>
        <taxon>Micromonosporales</taxon>
        <taxon>Micromonosporaceae</taxon>
        <taxon>Micromonospora</taxon>
    </lineage>
</organism>